<dbReference type="EMBL" id="LLZU01000013">
    <property type="protein sequence ID" value="KRV49302.1"/>
    <property type="molecule type" value="Genomic_DNA"/>
</dbReference>
<evidence type="ECO:0000256" key="1">
    <source>
        <dbReference type="SAM" id="MobiDB-lite"/>
    </source>
</evidence>
<feature type="transmembrane region" description="Helical" evidence="2">
    <location>
        <begin position="32"/>
        <end position="50"/>
    </location>
</feature>
<proteinExistence type="predicted"/>
<dbReference type="AlphaFoldDB" id="A0A0T6LTD8"/>
<keyword evidence="2" id="KW-0812">Transmembrane</keyword>
<evidence type="ECO:0000313" key="5">
    <source>
        <dbReference type="Proteomes" id="UP000050867"/>
    </source>
</evidence>
<keyword evidence="2" id="KW-0472">Membrane</keyword>
<sequence length="201" mass="21918">MTQTQVVPAAEAERPEPAPVRGPHRFWSSRRIPSAVVAAVVLVASGALLYDTVAVHGAHRRAGRWRRELADQLASRHLDDPWVLLGAAVAAVLGLWLLWLALSPGLRAVLPMNTPAPAMRAGLDRKAVALVLRDDVLRVSGVRGVRVKTGRRRIKVRVDVHFRDPAEVRRELEALLPGEVTGLGLTRPPRLTVVLREVNGG</sequence>
<feature type="compositionally biased region" description="Low complexity" evidence="1">
    <location>
        <begin position="1"/>
        <end position="10"/>
    </location>
</feature>
<keyword evidence="5" id="KW-1185">Reference proteome</keyword>
<organism evidence="4 5">
    <name type="scientific">Wenjunlia vitaminophila</name>
    <name type="common">Streptomyces vitaminophilus</name>
    <dbReference type="NCBI Taxonomy" id="76728"/>
    <lineage>
        <taxon>Bacteria</taxon>
        <taxon>Bacillati</taxon>
        <taxon>Actinomycetota</taxon>
        <taxon>Actinomycetes</taxon>
        <taxon>Kitasatosporales</taxon>
        <taxon>Streptomycetaceae</taxon>
        <taxon>Wenjunlia</taxon>
    </lineage>
</organism>
<dbReference type="STRING" id="76728.AQ490_03670"/>
<gene>
    <name evidence="4" type="ORF">AQ490_03670</name>
</gene>
<dbReference type="Proteomes" id="UP000050867">
    <property type="component" value="Unassembled WGS sequence"/>
</dbReference>
<dbReference type="eggNOG" id="ENOG5033V3R">
    <property type="taxonomic scope" value="Bacteria"/>
</dbReference>
<protein>
    <recommendedName>
        <fullName evidence="3">DUF6286 domain-containing protein</fullName>
    </recommendedName>
</protein>
<keyword evidence="2" id="KW-1133">Transmembrane helix</keyword>
<evidence type="ECO:0000313" key="4">
    <source>
        <dbReference type="EMBL" id="KRV49302.1"/>
    </source>
</evidence>
<dbReference type="RefSeq" id="WP_018385023.1">
    <property type="nucleotide sequence ID" value="NZ_LLZU01000013.1"/>
</dbReference>
<dbReference type="Pfam" id="PF19803">
    <property type="entry name" value="DUF6286"/>
    <property type="match status" value="1"/>
</dbReference>
<reference evidence="4 5" key="1">
    <citation type="submission" date="2015-10" db="EMBL/GenBank/DDBJ databases">
        <title>Draft genome sequence of pyrrolomycin-producing Streptomyces vitaminophilus.</title>
        <authorList>
            <person name="Graham D.E."/>
            <person name="Mahan K.M."/>
            <person name="Klingeman D.M."/>
            <person name="Hettich R.L."/>
            <person name="Parry R.J."/>
        </authorList>
    </citation>
    <scope>NUCLEOTIDE SEQUENCE [LARGE SCALE GENOMIC DNA]</scope>
    <source>
        <strain evidence="4 5">ATCC 31673</strain>
    </source>
</reference>
<evidence type="ECO:0000256" key="2">
    <source>
        <dbReference type="SAM" id="Phobius"/>
    </source>
</evidence>
<evidence type="ECO:0000259" key="3">
    <source>
        <dbReference type="Pfam" id="PF19803"/>
    </source>
</evidence>
<dbReference type="InterPro" id="IPR046253">
    <property type="entry name" value="DUF6286"/>
</dbReference>
<accession>A0A0T6LTD8</accession>
<dbReference type="OrthoDB" id="4350534at2"/>
<comment type="caution">
    <text evidence="4">The sequence shown here is derived from an EMBL/GenBank/DDBJ whole genome shotgun (WGS) entry which is preliminary data.</text>
</comment>
<feature type="region of interest" description="Disordered" evidence="1">
    <location>
        <begin position="1"/>
        <end position="21"/>
    </location>
</feature>
<feature type="domain" description="DUF6286" evidence="3">
    <location>
        <begin position="92"/>
        <end position="196"/>
    </location>
</feature>
<feature type="transmembrane region" description="Helical" evidence="2">
    <location>
        <begin position="82"/>
        <end position="102"/>
    </location>
</feature>
<name>A0A0T6LTD8_WENVI</name>